<accession>A0A1D6KH12</accession>
<keyword evidence="1" id="KW-0418">Kinase</keyword>
<gene>
    <name evidence="1" type="ORF">ZEAMMB73_Zm00001d031231</name>
</gene>
<evidence type="ECO:0000313" key="1">
    <source>
        <dbReference type="EMBL" id="ONM02370.1"/>
    </source>
</evidence>
<sequence>MLIPLDIELSIYTVKYNLGFSCLIIDVSVLCPGSSENKYMDEARNYRRDGYLQTLLHALIIWICSVACKTTSQLTFHSLYTIFPMDLQDIHESLLHFP</sequence>
<dbReference type="AlphaFoldDB" id="A0A1D6KH12"/>
<protein>
    <submittedName>
        <fullName evidence="1">Protein kinase superfamily protein</fullName>
    </submittedName>
</protein>
<reference evidence="1" key="1">
    <citation type="submission" date="2015-12" db="EMBL/GenBank/DDBJ databases">
        <title>Update maize B73 reference genome by single molecule sequencing technologies.</title>
        <authorList>
            <consortium name="Maize Genome Sequencing Project"/>
            <person name="Ware D."/>
        </authorList>
    </citation>
    <scope>NUCLEOTIDE SEQUENCE [LARGE SCALE GENOMIC DNA]</scope>
    <source>
        <tissue evidence="1">Seedling</tissue>
    </source>
</reference>
<dbReference type="EMBL" id="CM007647">
    <property type="protein sequence ID" value="ONM02370.1"/>
    <property type="molecule type" value="Genomic_DNA"/>
</dbReference>
<dbReference type="GO" id="GO:0016301">
    <property type="term" value="F:kinase activity"/>
    <property type="evidence" value="ECO:0007669"/>
    <property type="project" value="UniProtKB-KW"/>
</dbReference>
<name>A0A1D6KH12_MAIZE</name>
<organism evidence="1">
    <name type="scientific">Zea mays</name>
    <name type="common">Maize</name>
    <dbReference type="NCBI Taxonomy" id="4577"/>
    <lineage>
        <taxon>Eukaryota</taxon>
        <taxon>Viridiplantae</taxon>
        <taxon>Streptophyta</taxon>
        <taxon>Embryophyta</taxon>
        <taxon>Tracheophyta</taxon>
        <taxon>Spermatophyta</taxon>
        <taxon>Magnoliopsida</taxon>
        <taxon>Liliopsida</taxon>
        <taxon>Poales</taxon>
        <taxon>Poaceae</taxon>
        <taxon>PACMAD clade</taxon>
        <taxon>Panicoideae</taxon>
        <taxon>Andropogonodae</taxon>
        <taxon>Andropogoneae</taxon>
        <taxon>Tripsacinae</taxon>
        <taxon>Zea</taxon>
    </lineage>
</organism>
<proteinExistence type="predicted"/>
<keyword evidence="1" id="KW-0808">Transferase</keyword>